<reference evidence="2 3" key="1">
    <citation type="submission" date="2020-04" db="EMBL/GenBank/DDBJ databases">
        <title>Genome sequencing of novel species.</title>
        <authorList>
            <person name="Heo J."/>
            <person name="Kim S.-J."/>
            <person name="Kim J.-S."/>
            <person name="Hong S.-B."/>
            <person name="Kwon S.-W."/>
        </authorList>
    </citation>
    <scope>NUCLEOTIDE SEQUENCE [LARGE SCALE GENOMIC DNA]</scope>
    <source>
        <strain evidence="2 3">MFER-1</strain>
    </source>
</reference>
<dbReference type="GO" id="GO:0006629">
    <property type="term" value="P:lipid metabolic process"/>
    <property type="evidence" value="ECO:0007669"/>
    <property type="project" value="InterPro"/>
</dbReference>
<dbReference type="InterPro" id="IPR017946">
    <property type="entry name" value="PLC-like_Pdiesterase_TIM-brl"/>
</dbReference>
<dbReference type="SUPFAM" id="SSF51695">
    <property type="entry name" value="PLC-like phosphodiesterases"/>
    <property type="match status" value="1"/>
</dbReference>
<dbReference type="GO" id="GO:0008081">
    <property type="term" value="F:phosphoric diester hydrolase activity"/>
    <property type="evidence" value="ECO:0007669"/>
    <property type="project" value="InterPro"/>
</dbReference>
<proteinExistence type="predicted"/>
<dbReference type="CDD" id="cd08601">
    <property type="entry name" value="GDPD_SaGlpQ_like"/>
    <property type="match status" value="1"/>
</dbReference>
<dbReference type="Proteomes" id="UP000502248">
    <property type="component" value="Chromosome"/>
</dbReference>
<dbReference type="PANTHER" id="PTHR46211">
    <property type="entry name" value="GLYCEROPHOSPHORYL DIESTER PHOSPHODIESTERASE"/>
    <property type="match status" value="1"/>
</dbReference>
<dbReference type="RefSeq" id="WP_169279448.1">
    <property type="nucleotide sequence ID" value="NZ_CP051680.1"/>
</dbReference>
<dbReference type="PROSITE" id="PS51704">
    <property type="entry name" value="GP_PDE"/>
    <property type="match status" value="1"/>
</dbReference>
<protein>
    <submittedName>
        <fullName evidence="2">Glycerophosphodiester phosphodiesterase</fullName>
    </submittedName>
</protein>
<gene>
    <name evidence="2" type="ORF">HH215_08180</name>
</gene>
<name>A0A7Z2ZKG0_9BACL</name>
<dbReference type="PANTHER" id="PTHR46211:SF7">
    <property type="entry name" value="GLYCEROPHOSPHODIESTER PHOSPHODIESTERASE"/>
    <property type="match status" value="1"/>
</dbReference>
<dbReference type="InterPro" id="IPR030395">
    <property type="entry name" value="GP_PDE_dom"/>
</dbReference>
<organism evidence="2 3">
    <name type="scientific">Cohnella herbarum</name>
    <dbReference type="NCBI Taxonomy" id="2728023"/>
    <lineage>
        <taxon>Bacteria</taxon>
        <taxon>Bacillati</taxon>
        <taxon>Bacillota</taxon>
        <taxon>Bacilli</taxon>
        <taxon>Bacillales</taxon>
        <taxon>Paenibacillaceae</taxon>
        <taxon>Cohnella</taxon>
    </lineage>
</organism>
<dbReference type="AlphaFoldDB" id="A0A7Z2ZKG0"/>
<evidence type="ECO:0000259" key="1">
    <source>
        <dbReference type="PROSITE" id="PS51704"/>
    </source>
</evidence>
<evidence type="ECO:0000313" key="3">
    <source>
        <dbReference type="Proteomes" id="UP000502248"/>
    </source>
</evidence>
<sequence>MIRKLLKPMEVPRLYFYAMNVLLLFSVVGLILWVADNEDVLDHVFSKEEKIVTVAHRGASGYAPESTLASYRLGIRMNADYIEIDLQETLDGELIAMHDETVNRTTNGSGRVKSLSLDEIKSLDAGSWFNEKHQIYAREEYVNEKVPTLREIFEAFGKDTRYMLEVKSPEENPGLEEKMWALVTEFDLADHIAVQSFSKESLLKIREWDTDVPLFQLLWYSRPAYISDTRLQEISGYANGIGVNFLRINESFVHKVKNAGLLMYPYTVNYQLNMDKALKWGVDGVHTDYPDRFKEVIEELDESMIGLD</sequence>
<accession>A0A7Z2ZKG0</accession>
<dbReference type="Pfam" id="PF03009">
    <property type="entry name" value="GDPD"/>
    <property type="match status" value="1"/>
</dbReference>
<feature type="domain" description="GP-PDE" evidence="1">
    <location>
        <begin position="51"/>
        <end position="297"/>
    </location>
</feature>
<dbReference type="Gene3D" id="3.20.20.190">
    <property type="entry name" value="Phosphatidylinositol (PI) phosphodiesterase"/>
    <property type="match status" value="1"/>
</dbReference>
<evidence type="ECO:0000313" key="2">
    <source>
        <dbReference type="EMBL" id="QJD83151.1"/>
    </source>
</evidence>
<dbReference type="EMBL" id="CP051680">
    <property type="protein sequence ID" value="QJD83151.1"/>
    <property type="molecule type" value="Genomic_DNA"/>
</dbReference>
<keyword evidence="3" id="KW-1185">Reference proteome</keyword>
<dbReference type="KEGG" id="cheb:HH215_08180"/>